<comment type="caution">
    <text evidence="2">The sequence shown here is derived from an EMBL/GenBank/DDBJ whole genome shotgun (WGS) entry which is preliminary data.</text>
</comment>
<dbReference type="InterPro" id="IPR036390">
    <property type="entry name" value="WH_DNA-bd_sf"/>
</dbReference>
<organism evidence="2 3">
    <name type="scientific">Streptomyces oryzae</name>
    <dbReference type="NCBI Taxonomy" id="1434886"/>
    <lineage>
        <taxon>Bacteria</taxon>
        <taxon>Bacillati</taxon>
        <taxon>Actinomycetota</taxon>
        <taxon>Actinomycetes</taxon>
        <taxon>Kitasatosporales</taxon>
        <taxon>Streptomycetaceae</taxon>
        <taxon>Streptomyces</taxon>
    </lineage>
</organism>
<dbReference type="Proteomes" id="UP001519064">
    <property type="component" value="Unassembled WGS sequence"/>
</dbReference>
<evidence type="ECO:0000313" key="3">
    <source>
        <dbReference type="Proteomes" id="UP001519064"/>
    </source>
</evidence>
<dbReference type="PANTHER" id="PTHR33164">
    <property type="entry name" value="TRANSCRIPTIONAL REGULATOR, MARR FAMILY"/>
    <property type="match status" value="1"/>
</dbReference>
<dbReference type="InterPro" id="IPR036388">
    <property type="entry name" value="WH-like_DNA-bd_sf"/>
</dbReference>
<gene>
    <name evidence="2" type="ORF">ITI46_00065</name>
</gene>
<sequence length="168" mass="18321">MESNPPRQSVQSGEVAAIERAVVALRRQQRSHALARLSARRGMRQGRYGALPDAVFQLLDAVDAAAERGHAPTVTEAATALAVDQPRASRLAAQALDAGLLHREADQSDGRRSLLRLTPDGRAALDRIRTLRRQVIAEALTHWPPEDRAALARLLARFVSDVTAITDR</sequence>
<proteinExistence type="predicted"/>
<keyword evidence="3" id="KW-1185">Reference proteome</keyword>
<dbReference type="InterPro" id="IPR039422">
    <property type="entry name" value="MarR/SlyA-like"/>
</dbReference>
<reference evidence="2 3" key="1">
    <citation type="submission" date="2020-11" db="EMBL/GenBank/DDBJ databases">
        <title>Streptomyces spirodelae sp. nov., isolated from duckweed.</title>
        <authorList>
            <person name="Saimee Y."/>
            <person name="Duangmal K."/>
        </authorList>
    </citation>
    <scope>NUCLEOTIDE SEQUENCE [LARGE SCALE GENOMIC DNA]</scope>
    <source>
        <strain evidence="2 3">S16-07</strain>
    </source>
</reference>
<feature type="domain" description="HTH marR-type" evidence="1">
    <location>
        <begin position="11"/>
        <end position="160"/>
    </location>
</feature>
<dbReference type="Gene3D" id="1.10.10.10">
    <property type="entry name" value="Winged helix-like DNA-binding domain superfamily/Winged helix DNA-binding domain"/>
    <property type="match status" value="1"/>
</dbReference>
<evidence type="ECO:0000313" key="2">
    <source>
        <dbReference type="EMBL" id="MBO8190121.1"/>
    </source>
</evidence>
<name>A0ABS3X418_9ACTN</name>
<dbReference type="SMART" id="SM00347">
    <property type="entry name" value="HTH_MARR"/>
    <property type="match status" value="1"/>
</dbReference>
<dbReference type="InterPro" id="IPR000835">
    <property type="entry name" value="HTH_MarR-typ"/>
</dbReference>
<dbReference type="PANTHER" id="PTHR33164:SF57">
    <property type="entry name" value="MARR-FAMILY TRANSCRIPTIONAL REGULATOR"/>
    <property type="match status" value="1"/>
</dbReference>
<accession>A0ABS3X418</accession>
<dbReference type="PROSITE" id="PS50995">
    <property type="entry name" value="HTH_MARR_2"/>
    <property type="match status" value="1"/>
</dbReference>
<dbReference type="RefSeq" id="WP_209237005.1">
    <property type="nucleotide sequence ID" value="NZ_JADKMA010000001.1"/>
</dbReference>
<dbReference type="SUPFAM" id="SSF46785">
    <property type="entry name" value="Winged helix' DNA-binding domain"/>
    <property type="match status" value="1"/>
</dbReference>
<dbReference type="EMBL" id="JADKMA010000001">
    <property type="protein sequence ID" value="MBO8190121.1"/>
    <property type="molecule type" value="Genomic_DNA"/>
</dbReference>
<protein>
    <submittedName>
        <fullName evidence="2">Winged helix-turn-helix transcriptional regulator</fullName>
    </submittedName>
</protein>
<dbReference type="Pfam" id="PF12802">
    <property type="entry name" value="MarR_2"/>
    <property type="match status" value="1"/>
</dbReference>
<evidence type="ECO:0000259" key="1">
    <source>
        <dbReference type="PROSITE" id="PS50995"/>
    </source>
</evidence>